<keyword evidence="8" id="KW-1185">Reference proteome</keyword>
<evidence type="ECO:0000256" key="5">
    <source>
        <dbReference type="ARBA" id="ARBA00023172"/>
    </source>
</evidence>
<comment type="similarity">
    <text evidence="2 6">Belongs to the RdgC family.</text>
</comment>
<evidence type="ECO:0000256" key="1">
    <source>
        <dbReference type="ARBA" id="ARBA00004453"/>
    </source>
</evidence>
<dbReference type="RefSeq" id="WP_145768935.1">
    <property type="nucleotide sequence ID" value="NZ_LR778301.1"/>
</dbReference>
<dbReference type="EMBL" id="LR778301">
    <property type="protein sequence ID" value="CAB1368904.1"/>
    <property type="molecule type" value="Genomic_DNA"/>
</dbReference>
<protein>
    <recommendedName>
        <fullName evidence="3 6">Recombination-associated protein RdgC</fullName>
    </recommendedName>
</protein>
<proteinExistence type="inferred from homology"/>
<keyword evidence="5 6" id="KW-0233">DNA recombination</keyword>
<dbReference type="GO" id="GO:0006310">
    <property type="term" value="P:DNA recombination"/>
    <property type="evidence" value="ECO:0007669"/>
    <property type="project" value="UniProtKB-UniRule"/>
</dbReference>
<evidence type="ECO:0000256" key="4">
    <source>
        <dbReference type="ARBA" id="ARBA00022490"/>
    </source>
</evidence>
<dbReference type="KEGG" id="doe:DENOEST_1739"/>
<evidence type="ECO:0000256" key="2">
    <source>
        <dbReference type="ARBA" id="ARBA00008657"/>
    </source>
</evidence>
<dbReference type="PANTHER" id="PTHR38103">
    <property type="entry name" value="RECOMBINATION-ASSOCIATED PROTEIN RDGC"/>
    <property type="match status" value="1"/>
</dbReference>
<accession>A0A6S6Y163</accession>
<comment type="function">
    <text evidence="6">May be involved in recombination.</text>
</comment>
<comment type="subcellular location">
    <subcellularLocation>
        <location evidence="1 6">Cytoplasm</location>
        <location evidence="1 6">Nucleoid</location>
    </subcellularLocation>
</comment>
<evidence type="ECO:0000313" key="7">
    <source>
        <dbReference type="EMBL" id="CAB1368904.1"/>
    </source>
</evidence>
<dbReference type="GO" id="GO:0005737">
    <property type="term" value="C:cytoplasm"/>
    <property type="evidence" value="ECO:0007669"/>
    <property type="project" value="UniProtKB-UniRule"/>
</dbReference>
<gene>
    <name evidence="6 7" type="primary">rdgC</name>
    <name evidence="7" type="ORF">DENOEST_1739</name>
</gene>
<dbReference type="OrthoDB" id="5290530at2"/>
<evidence type="ECO:0000256" key="6">
    <source>
        <dbReference type="HAMAP-Rule" id="MF_00194"/>
    </source>
</evidence>
<organism evidence="7 8">
    <name type="scientific">Denitratisoma oestradiolicum</name>
    <dbReference type="NCBI Taxonomy" id="311182"/>
    <lineage>
        <taxon>Bacteria</taxon>
        <taxon>Pseudomonadati</taxon>
        <taxon>Pseudomonadota</taxon>
        <taxon>Betaproteobacteria</taxon>
        <taxon>Nitrosomonadales</taxon>
        <taxon>Sterolibacteriaceae</taxon>
        <taxon>Denitratisoma</taxon>
    </lineage>
</organism>
<dbReference type="PANTHER" id="PTHR38103:SF1">
    <property type="entry name" value="RECOMBINATION-ASSOCIATED PROTEIN RDGC"/>
    <property type="match status" value="1"/>
</dbReference>
<dbReference type="InterPro" id="IPR007476">
    <property type="entry name" value="RdgC"/>
</dbReference>
<dbReference type="NCBIfam" id="NF001464">
    <property type="entry name" value="PRK00321.1-5"/>
    <property type="match status" value="1"/>
</dbReference>
<evidence type="ECO:0000256" key="3">
    <source>
        <dbReference type="ARBA" id="ARBA00022296"/>
    </source>
</evidence>
<dbReference type="HAMAP" id="MF_00194">
    <property type="entry name" value="RdgC"/>
    <property type="match status" value="1"/>
</dbReference>
<keyword evidence="4 6" id="KW-0963">Cytoplasm</keyword>
<evidence type="ECO:0000313" key="8">
    <source>
        <dbReference type="Proteomes" id="UP000515733"/>
    </source>
</evidence>
<dbReference type="GO" id="GO:0043590">
    <property type="term" value="C:bacterial nucleoid"/>
    <property type="evidence" value="ECO:0007669"/>
    <property type="project" value="TreeGrafter"/>
</dbReference>
<dbReference type="Proteomes" id="UP000515733">
    <property type="component" value="Chromosome"/>
</dbReference>
<dbReference type="NCBIfam" id="NF001463">
    <property type="entry name" value="PRK00321.1-4"/>
    <property type="match status" value="1"/>
</dbReference>
<dbReference type="AlphaFoldDB" id="A0A6S6Y163"/>
<name>A0A6S6Y163_9PROT</name>
<dbReference type="Pfam" id="PF04381">
    <property type="entry name" value="RdgC"/>
    <property type="match status" value="1"/>
</dbReference>
<reference evidence="7 8" key="1">
    <citation type="submission" date="2020-03" db="EMBL/GenBank/DDBJ databases">
        <authorList>
            <consortium name="Genoscope - CEA"/>
            <person name="William W."/>
        </authorList>
    </citation>
    <scope>NUCLEOTIDE SEQUENCE [LARGE SCALE GENOMIC DNA]</scope>
    <source>
        <strain evidence="8">DSM 16959</strain>
    </source>
</reference>
<dbReference type="GO" id="GO:0003690">
    <property type="term" value="F:double-stranded DNA binding"/>
    <property type="evidence" value="ECO:0007669"/>
    <property type="project" value="TreeGrafter"/>
</dbReference>
<sequence length="300" mass="34162">MWFRNLQVFRIPRNWELPLADFDKQLSRQLFQACGSQDAQSRGWISPRGNDQLVHSLNRQWLIALGSEQKLLPGAVVKQEAQQRAIHFEEEQGYKPGRKQMQEIRDQVTMELLPRAFSRYRSTQVWLDPIAGWLCMDASSTARADEILEVLGKSLDDAPVSRLRTQVSPAAAMADWLASGEAPSGFTVDRDCELKAHGNEQATVRYVRHALDGDEIRSHLEQGKQPTRLGLTWNDRISFILTDKLEIKRLAFLDILKEDAEKQAQDNDELFDIEFTLMTGELNQLLTDLTQALGGEAEED</sequence>
<dbReference type="GO" id="GO:0000018">
    <property type="term" value="P:regulation of DNA recombination"/>
    <property type="evidence" value="ECO:0007669"/>
    <property type="project" value="TreeGrafter"/>
</dbReference>